<dbReference type="PANTHER" id="PTHR41533">
    <property type="entry name" value="L,D-TRANSPEPTIDASE HI_1667-RELATED"/>
    <property type="match status" value="1"/>
</dbReference>
<name>A0A9X2EH58_9SPHN</name>
<accession>A0A9X2EH58</accession>
<evidence type="ECO:0000313" key="9">
    <source>
        <dbReference type="EMBL" id="MCM8557376.1"/>
    </source>
</evidence>
<comment type="similarity">
    <text evidence="2">Belongs to the YkuD family.</text>
</comment>
<evidence type="ECO:0000256" key="3">
    <source>
        <dbReference type="ARBA" id="ARBA00022679"/>
    </source>
</evidence>
<organism evidence="9 10">
    <name type="scientific">Sphingomicrobium sediminis</name>
    <dbReference type="NCBI Taxonomy" id="2950949"/>
    <lineage>
        <taxon>Bacteria</taxon>
        <taxon>Pseudomonadati</taxon>
        <taxon>Pseudomonadota</taxon>
        <taxon>Alphaproteobacteria</taxon>
        <taxon>Sphingomonadales</taxon>
        <taxon>Sphingomonadaceae</taxon>
        <taxon>Sphingomicrobium</taxon>
    </lineage>
</organism>
<keyword evidence="4 7" id="KW-0133">Cell shape</keyword>
<sequence>MSVSGSLGVQPAHAQQAQYRWVDQSGATLAATRLIERLDHADLEGFAEGPALARQARGLAMAASSSPISARNFSELLDRAYLDLAEILHQAPADLHVGDRIQSPLFYSRNDHWQMLQHWPDAAALMDRTLAFNPMYDRVLAQAIGTKELLSADQRRAITASLARLRAIPARNRFALVDIATQRLWMFENGRPVDSMKVVVGNLEQKTPLISSTIYYATHQPYWHVPDHLVQRTIGPNIRRQGASYMRRQGYEIVDRWANDAQVIDPTTIDWNAALRPGGLKVRQLPGPANSMGDFKFNFPNELGIYLHDTPAREHFAKDSRLISNGCVRLEDADRFARWLYAGQAVPQIDTTETHDQLPAATPVFLTYLTAQAVDGDLTFVSDVYGLDS</sequence>
<evidence type="ECO:0000256" key="4">
    <source>
        <dbReference type="ARBA" id="ARBA00022960"/>
    </source>
</evidence>
<keyword evidence="6 7" id="KW-0961">Cell wall biogenesis/degradation</keyword>
<dbReference type="InterPro" id="IPR038063">
    <property type="entry name" value="Transpep_catalytic_dom"/>
</dbReference>
<dbReference type="AlphaFoldDB" id="A0A9X2EH58"/>
<dbReference type="GO" id="GO:0009252">
    <property type="term" value="P:peptidoglycan biosynthetic process"/>
    <property type="evidence" value="ECO:0007669"/>
    <property type="project" value="UniProtKB-KW"/>
</dbReference>
<dbReference type="EMBL" id="JAMSHT010000001">
    <property type="protein sequence ID" value="MCM8557376.1"/>
    <property type="molecule type" value="Genomic_DNA"/>
</dbReference>
<comment type="caution">
    <text evidence="9">The sequence shown here is derived from an EMBL/GenBank/DDBJ whole genome shotgun (WGS) entry which is preliminary data.</text>
</comment>
<dbReference type="CDD" id="cd16913">
    <property type="entry name" value="YkuD_like"/>
    <property type="match status" value="1"/>
</dbReference>
<evidence type="ECO:0000256" key="6">
    <source>
        <dbReference type="ARBA" id="ARBA00023316"/>
    </source>
</evidence>
<keyword evidence="10" id="KW-1185">Reference proteome</keyword>
<feature type="active site" description="Proton donor/acceptor" evidence="7">
    <location>
        <position position="308"/>
    </location>
</feature>
<evidence type="ECO:0000256" key="5">
    <source>
        <dbReference type="ARBA" id="ARBA00022984"/>
    </source>
</evidence>
<evidence type="ECO:0000259" key="8">
    <source>
        <dbReference type="PROSITE" id="PS52029"/>
    </source>
</evidence>
<feature type="active site" description="Nucleophile" evidence="7">
    <location>
        <position position="327"/>
    </location>
</feature>
<dbReference type="Gene3D" id="2.40.440.10">
    <property type="entry name" value="L,D-transpeptidase catalytic domain-like"/>
    <property type="match status" value="1"/>
</dbReference>
<dbReference type="PANTHER" id="PTHR41533:SF2">
    <property type="entry name" value="BLR7131 PROTEIN"/>
    <property type="match status" value="1"/>
</dbReference>
<proteinExistence type="inferred from homology"/>
<evidence type="ECO:0000256" key="7">
    <source>
        <dbReference type="PROSITE-ProRule" id="PRU01373"/>
    </source>
</evidence>
<gene>
    <name evidence="9" type="ORF">NDO55_06030</name>
</gene>
<dbReference type="RefSeq" id="WP_252113394.1">
    <property type="nucleotide sequence ID" value="NZ_JAMSHT010000001.1"/>
</dbReference>
<keyword evidence="3" id="KW-0808">Transferase</keyword>
<dbReference type="Proteomes" id="UP001155128">
    <property type="component" value="Unassembled WGS sequence"/>
</dbReference>
<comment type="pathway">
    <text evidence="1 7">Cell wall biogenesis; peptidoglycan biosynthesis.</text>
</comment>
<dbReference type="GO" id="GO:0004180">
    <property type="term" value="F:carboxypeptidase activity"/>
    <property type="evidence" value="ECO:0007669"/>
    <property type="project" value="UniProtKB-ARBA"/>
</dbReference>
<evidence type="ECO:0000256" key="1">
    <source>
        <dbReference type="ARBA" id="ARBA00004752"/>
    </source>
</evidence>
<dbReference type="SUPFAM" id="SSF141523">
    <property type="entry name" value="L,D-transpeptidase catalytic domain-like"/>
    <property type="match status" value="1"/>
</dbReference>
<dbReference type="InterPro" id="IPR052905">
    <property type="entry name" value="LD-transpeptidase_YkuD-like"/>
</dbReference>
<dbReference type="GO" id="GO:0008360">
    <property type="term" value="P:regulation of cell shape"/>
    <property type="evidence" value="ECO:0007669"/>
    <property type="project" value="UniProtKB-UniRule"/>
</dbReference>
<evidence type="ECO:0000313" key="10">
    <source>
        <dbReference type="Proteomes" id="UP001155128"/>
    </source>
</evidence>
<reference evidence="9" key="1">
    <citation type="submission" date="2022-06" db="EMBL/GenBank/DDBJ databases">
        <title>Sphingomicrobium sedimins sp. nov., a marine bacterium isolated from tidal flat.</title>
        <authorList>
            <person name="Kim C.-H."/>
            <person name="Yoo Y."/>
            <person name="Kim J.-J."/>
        </authorList>
    </citation>
    <scope>NUCLEOTIDE SEQUENCE</scope>
    <source>
        <strain evidence="9">GRR-S6-50</strain>
    </source>
</reference>
<protein>
    <submittedName>
        <fullName evidence="9">L,D-transpeptidase family protein</fullName>
    </submittedName>
</protein>
<keyword evidence="5 7" id="KW-0573">Peptidoglycan synthesis</keyword>
<dbReference type="PROSITE" id="PS52029">
    <property type="entry name" value="LD_TPASE"/>
    <property type="match status" value="1"/>
</dbReference>
<evidence type="ECO:0000256" key="2">
    <source>
        <dbReference type="ARBA" id="ARBA00005992"/>
    </source>
</evidence>
<dbReference type="GO" id="GO:0071555">
    <property type="term" value="P:cell wall organization"/>
    <property type="evidence" value="ECO:0007669"/>
    <property type="project" value="UniProtKB-UniRule"/>
</dbReference>
<feature type="domain" description="L,D-TPase catalytic" evidence="8">
    <location>
        <begin position="173"/>
        <end position="349"/>
    </location>
</feature>
<dbReference type="Pfam" id="PF03734">
    <property type="entry name" value="YkuD"/>
    <property type="match status" value="1"/>
</dbReference>
<dbReference type="InterPro" id="IPR005490">
    <property type="entry name" value="LD_TPept_cat_dom"/>
</dbReference>
<dbReference type="GO" id="GO:0016740">
    <property type="term" value="F:transferase activity"/>
    <property type="evidence" value="ECO:0007669"/>
    <property type="project" value="UniProtKB-KW"/>
</dbReference>